<name>A0A8F8KPN3_9VIRU</name>
<organism evidence="2">
    <name type="scientific">Clandestinovirus</name>
    <dbReference type="NCBI Taxonomy" id="2831644"/>
    <lineage>
        <taxon>Viruses</taxon>
    </lineage>
</organism>
<feature type="transmembrane region" description="Helical" evidence="1">
    <location>
        <begin position="43"/>
        <end position="68"/>
    </location>
</feature>
<sequence length="125" mass="14434">MIFANIISQLLTLSTYALACWPKFLEFYRQNPYSVRAATLIFLWYVYSAVITIVSGLILSVISCFAFMQLYKCLLILRESPTIQNLPWEKAEPVFSTFKSIPEKKQAFVTKVLSIVRSKVPEIRE</sequence>
<keyword evidence="1" id="KW-0472">Membrane</keyword>
<evidence type="ECO:0000256" key="1">
    <source>
        <dbReference type="SAM" id="Phobius"/>
    </source>
</evidence>
<proteinExistence type="predicted"/>
<protein>
    <submittedName>
        <fullName evidence="2">Uncharacterized protein</fullName>
    </submittedName>
</protein>
<keyword evidence="1" id="KW-0812">Transmembrane</keyword>
<gene>
    <name evidence="2" type="ORF">KOM_12_498</name>
</gene>
<accession>A0A8F8KPN3</accession>
<keyword evidence="1" id="KW-1133">Transmembrane helix</keyword>
<evidence type="ECO:0000313" key="2">
    <source>
        <dbReference type="EMBL" id="QYA18766.1"/>
    </source>
</evidence>
<dbReference type="EMBL" id="MZ420154">
    <property type="protein sequence ID" value="QYA18766.1"/>
    <property type="molecule type" value="Genomic_DNA"/>
</dbReference>
<reference evidence="2" key="1">
    <citation type="submission" date="2021-06" db="EMBL/GenBank/DDBJ databases">
        <authorList>
            <person name="Rolland C."/>
        </authorList>
    </citation>
    <scope>NUCLEOTIDE SEQUENCE</scope>
    <source>
        <strain evidence="2">347.936635</strain>
    </source>
</reference>